<feature type="transmembrane region" description="Helical" evidence="4">
    <location>
        <begin position="326"/>
        <end position="346"/>
    </location>
</feature>
<keyword evidence="4" id="KW-0812">Transmembrane</keyword>
<dbReference type="SMART" id="SM00248">
    <property type="entry name" value="ANK"/>
    <property type="match status" value="4"/>
</dbReference>
<organism evidence="5 6">
    <name type="scientific">Fusarium zealandicum</name>
    <dbReference type="NCBI Taxonomy" id="1053134"/>
    <lineage>
        <taxon>Eukaryota</taxon>
        <taxon>Fungi</taxon>
        <taxon>Dikarya</taxon>
        <taxon>Ascomycota</taxon>
        <taxon>Pezizomycotina</taxon>
        <taxon>Sordariomycetes</taxon>
        <taxon>Hypocreomycetidae</taxon>
        <taxon>Hypocreales</taxon>
        <taxon>Nectriaceae</taxon>
        <taxon>Fusarium</taxon>
        <taxon>Fusarium staphyleae species complex</taxon>
    </lineage>
</organism>
<proteinExistence type="predicted"/>
<dbReference type="AlphaFoldDB" id="A0A8H4USA3"/>
<reference evidence="5" key="1">
    <citation type="journal article" date="2020" name="BMC Genomics">
        <title>Correction to: Identification and distribution of gene clusters required for synthesis of sphingolipid metabolism inhibitors in diverse species of the filamentous fungus Fusarium.</title>
        <authorList>
            <person name="Kim H.S."/>
            <person name="Lohmar J.M."/>
            <person name="Busman M."/>
            <person name="Brown D.W."/>
            <person name="Naumann T.A."/>
            <person name="Divon H.H."/>
            <person name="Lysoe E."/>
            <person name="Uhlig S."/>
            <person name="Proctor R.H."/>
        </authorList>
    </citation>
    <scope>NUCLEOTIDE SEQUENCE</scope>
    <source>
        <strain evidence="5">NRRL 22465</strain>
    </source>
</reference>
<keyword evidence="2 3" id="KW-0040">ANK repeat</keyword>
<feature type="transmembrane region" description="Helical" evidence="4">
    <location>
        <begin position="358"/>
        <end position="378"/>
    </location>
</feature>
<keyword evidence="6" id="KW-1185">Reference proteome</keyword>
<dbReference type="PROSITE" id="PS50088">
    <property type="entry name" value="ANK_REPEAT"/>
    <property type="match status" value="1"/>
</dbReference>
<reference evidence="5" key="2">
    <citation type="submission" date="2020-05" db="EMBL/GenBank/DDBJ databases">
        <authorList>
            <person name="Kim H.-S."/>
            <person name="Proctor R.H."/>
            <person name="Brown D.W."/>
        </authorList>
    </citation>
    <scope>NUCLEOTIDE SEQUENCE</scope>
    <source>
        <strain evidence="5">NRRL 22465</strain>
    </source>
</reference>
<feature type="repeat" description="ANK" evidence="3">
    <location>
        <begin position="112"/>
        <end position="144"/>
    </location>
</feature>
<accession>A0A8H4USA3</accession>
<keyword evidence="1" id="KW-0677">Repeat</keyword>
<dbReference type="Pfam" id="PF12796">
    <property type="entry name" value="Ank_2"/>
    <property type="match status" value="1"/>
</dbReference>
<sequence length="476" mass="53474">MASIPDTISTPPLVDSDSLPVPAYTATDDGDLTSRIENAPAVQVPILHSPVAREADMRRLVAGQDFTSYQEAYRLECDIVDSFFAAIDNGHDDVVAHFIAHGWVSPDTTSRFGETPLLAAVRVGKTPMVSQLVALGATVNAFSRFCQDKIHHSKRETLPERTPLMVAAERGHLALVKVLMQDYGADDSLVAPDGAMALRLAAVNGHREIVHFLPSRRGGAWLRWKTAHQKEMERVRRAWRRLAYFVRILAWEIPKFVAYEMPKGTGRFVWKRRHRMAAACKRMAREVPRKIKKEVLELPGNIVRGGKAVWRGIKEIPPFLKSVAVAMWKSILKIPGALMMVLRWIGRGLKSMGEAFSNIFLRLFSLLHTVVMAAVTFFRGITLKDIWDGFCSLVRAIFVDAPKAIGKFIVSLGETIYDALKSLFGLLGECVWHIGAGLLWLIEYIPRRIWTMIEAMGNSLVRAYQETMAYLNPRRM</sequence>
<feature type="transmembrane region" description="Helical" evidence="4">
    <location>
        <begin position="423"/>
        <end position="442"/>
    </location>
</feature>
<evidence type="ECO:0000256" key="2">
    <source>
        <dbReference type="ARBA" id="ARBA00023043"/>
    </source>
</evidence>
<keyword evidence="4" id="KW-1133">Transmembrane helix</keyword>
<dbReference type="Gene3D" id="1.25.40.20">
    <property type="entry name" value="Ankyrin repeat-containing domain"/>
    <property type="match status" value="1"/>
</dbReference>
<protein>
    <recommendedName>
        <fullName evidence="7">Ankyrin</fullName>
    </recommendedName>
</protein>
<evidence type="ECO:0000313" key="5">
    <source>
        <dbReference type="EMBL" id="KAF4982770.1"/>
    </source>
</evidence>
<evidence type="ECO:0000313" key="6">
    <source>
        <dbReference type="Proteomes" id="UP000635477"/>
    </source>
</evidence>
<dbReference type="Proteomes" id="UP000635477">
    <property type="component" value="Unassembled WGS sequence"/>
</dbReference>
<dbReference type="Pfam" id="PF00023">
    <property type="entry name" value="Ank"/>
    <property type="match status" value="1"/>
</dbReference>
<gene>
    <name evidence="5" type="ORF">FZEAL_1671</name>
</gene>
<dbReference type="PROSITE" id="PS50297">
    <property type="entry name" value="ANK_REP_REGION"/>
    <property type="match status" value="1"/>
</dbReference>
<dbReference type="PANTHER" id="PTHR24173">
    <property type="entry name" value="ANKYRIN REPEAT CONTAINING"/>
    <property type="match status" value="1"/>
</dbReference>
<name>A0A8H4USA3_9HYPO</name>
<dbReference type="InterPro" id="IPR036770">
    <property type="entry name" value="Ankyrin_rpt-contain_sf"/>
</dbReference>
<comment type="caution">
    <text evidence="5">The sequence shown here is derived from an EMBL/GenBank/DDBJ whole genome shotgun (WGS) entry which is preliminary data.</text>
</comment>
<dbReference type="OrthoDB" id="4772757at2759"/>
<dbReference type="EMBL" id="JABEYC010000098">
    <property type="protein sequence ID" value="KAF4982770.1"/>
    <property type="molecule type" value="Genomic_DNA"/>
</dbReference>
<evidence type="ECO:0008006" key="7">
    <source>
        <dbReference type="Google" id="ProtNLM"/>
    </source>
</evidence>
<evidence type="ECO:0000256" key="1">
    <source>
        <dbReference type="ARBA" id="ARBA00022737"/>
    </source>
</evidence>
<dbReference type="PANTHER" id="PTHR24173:SF74">
    <property type="entry name" value="ANKYRIN REPEAT DOMAIN-CONTAINING PROTEIN 16"/>
    <property type="match status" value="1"/>
</dbReference>
<evidence type="ECO:0000256" key="4">
    <source>
        <dbReference type="SAM" id="Phobius"/>
    </source>
</evidence>
<dbReference type="SUPFAM" id="SSF48403">
    <property type="entry name" value="Ankyrin repeat"/>
    <property type="match status" value="1"/>
</dbReference>
<evidence type="ECO:0000256" key="3">
    <source>
        <dbReference type="PROSITE-ProRule" id="PRU00023"/>
    </source>
</evidence>
<keyword evidence="4" id="KW-0472">Membrane</keyword>
<dbReference type="InterPro" id="IPR002110">
    <property type="entry name" value="Ankyrin_rpt"/>
</dbReference>